<dbReference type="RefSeq" id="WP_144996290.1">
    <property type="nucleotide sequence ID" value="NZ_CP036281.1"/>
</dbReference>
<keyword evidence="4" id="KW-1185">Reference proteome</keyword>
<sequence>MLRTIQKSKIRHQECRRGTALVETAVVLPVFLMFLFAMWEFTHAYMVLNTINAAATKAARFGVAQEVTTQQVSDMAASIVGNAFASSNATIMVKDASVFDEASVDPDTISYGDLPDVELSQAEPQQLFVVHIEVPYNDIAIMSPFWAKNLTLKGQAVMRHE</sequence>
<dbReference type="OrthoDB" id="285451at2"/>
<evidence type="ECO:0000256" key="1">
    <source>
        <dbReference type="SAM" id="Phobius"/>
    </source>
</evidence>
<name>A0A518CPC1_9PLAN</name>
<dbReference type="Pfam" id="PF07811">
    <property type="entry name" value="TadE"/>
    <property type="match status" value="1"/>
</dbReference>
<gene>
    <name evidence="3" type="ORF">Pla110_28050</name>
</gene>
<dbReference type="InterPro" id="IPR012495">
    <property type="entry name" value="TadE-like_dom"/>
</dbReference>
<proteinExistence type="predicted"/>
<dbReference type="KEGG" id="plon:Pla110_28050"/>
<protein>
    <submittedName>
        <fullName evidence="3">TadE-like protein</fullName>
    </submittedName>
</protein>
<keyword evidence="1" id="KW-0812">Transmembrane</keyword>
<dbReference type="AlphaFoldDB" id="A0A518CPC1"/>
<evidence type="ECO:0000259" key="2">
    <source>
        <dbReference type="Pfam" id="PF07811"/>
    </source>
</evidence>
<keyword evidence="1" id="KW-0472">Membrane</keyword>
<feature type="domain" description="TadE-like" evidence="2">
    <location>
        <begin position="18"/>
        <end position="60"/>
    </location>
</feature>
<reference evidence="3 4" key="1">
    <citation type="submission" date="2019-02" db="EMBL/GenBank/DDBJ databases">
        <title>Deep-cultivation of Planctomycetes and their phenomic and genomic characterization uncovers novel biology.</title>
        <authorList>
            <person name="Wiegand S."/>
            <person name="Jogler M."/>
            <person name="Boedeker C."/>
            <person name="Pinto D."/>
            <person name="Vollmers J."/>
            <person name="Rivas-Marin E."/>
            <person name="Kohn T."/>
            <person name="Peeters S.H."/>
            <person name="Heuer A."/>
            <person name="Rast P."/>
            <person name="Oberbeckmann S."/>
            <person name="Bunk B."/>
            <person name="Jeske O."/>
            <person name="Meyerdierks A."/>
            <person name="Storesund J.E."/>
            <person name="Kallscheuer N."/>
            <person name="Luecker S."/>
            <person name="Lage O.M."/>
            <person name="Pohl T."/>
            <person name="Merkel B.J."/>
            <person name="Hornburger P."/>
            <person name="Mueller R.-W."/>
            <person name="Bruemmer F."/>
            <person name="Labrenz M."/>
            <person name="Spormann A.M."/>
            <person name="Op den Camp H."/>
            <person name="Overmann J."/>
            <person name="Amann R."/>
            <person name="Jetten M.S.M."/>
            <person name="Mascher T."/>
            <person name="Medema M.H."/>
            <person name="Devos D.P."/>
            <person name="Kaster A.-K."/>
            <person name="Ovreas L."/>
            <person name="Rohde M."/>
            <person name="Galperin M.Y."/>
            <person name="Jogler C."/>
        </authorList>
    </citation>
    <scope>NUCLEOTIDE SEQUENCE [LARGE SCALE GENOMIC DNA]</scope>
    <source>
        <strain evidence="3 4">Pla110</strain>
    </source>
</reference>
<accession>A0A518CPC1</accession>
<evidence type="ECO:0000313" key="4">
    <source>
        <dbReference type="Proteomes" id="UP000317178"/>
    </source>
</evidence>
<dbReference type="Proteomes" id="UP000317178">
    <property type="component" value="Chromosome"/>
</dbReference>
<feature type="transmembrane region" description="Helical" evidence="1">
    <location>
        <begin position="20"/>
        <end position="39"/>
    </location>
</feature>
<dbReference type="EMBL" id="CP036281">
    <property type="protein sequence ID" value="QDU81068.1"/>
    <property type="molecule type" value="Genomic_DNA"/>
</dbReference>
<evidence type="ECO:0000313" key="3">
    <source>
        <dbReference type="EMBL" id="QDU81068.1"/>
    </source>
</evidence>
<keyword evidence="1" id="KW-1133">Transmembrane helix</keyword>
<organism evidence="3 4">
    <name type="scientific">Polystyrenella longa</name>
    <dbReference type="NCBI Taxonomy" id="2528007"/>
    <lineage>
        <taxon>Bacteria</taxon>
        <taxon>Pseudomonadati</taxon>
        <taxon>Planctomycetota</taxon>
        <taxon>Planctomycetia</taxon>
        <taxon>Planctomycetales</taxon>
        <taxon>Planctomycetaceae</taxon>
        <taxon>Polystyrenella</taxon>
    </lineage>
</organism>